<accession>A0A4R6AZV3</accession>
<dbReference type="OrthoDB" id="9802264at2"/>
<dbReference type="PROSITE" id="PS50893">
    <property type="entry name" value="ABC_TRANSPORTER_2"/>
    <property type="match status" value="1"/>
</dbReference>
<comment type="caution">
    <text evidence="5">The sequence shown here is derived from an EMBL/GenBank/DDBJ whole genome shotgun (WGS) entry which is preliminary data.</text>
</comment>
<evidence type="ECO:0000256" key="3">
    <source>
        <dbReference type="ARBA" id="ARBA00022840"/>
    </source>
</evidence>
<dbReference type="Proteomes" id="UP000294562">
    <property type="component" value="Unassembled WGS sequence"/>
</dbReference>
<dbReference type="InterPro" id="IPR003593">
    <property type="entry name" value="AAA+_ATPase"/>
</dbReference>
<protein>
    <submittedName>
        <fullName evidence="5">ATP-binding cassette domain-containing protein</fullName>
    </submittedName>
</protein>
<feature type="domain" description="ABC transporter" evidence="4">
    <location>
        <begin position="21"/>
        <end position="247"/>
    </location>
</feature>
<keyword evidence="6" id="KW-1185">Reference proteome</keyword>
<reference evidence="5 6" key="1">
    <citation type="submission" date="2019-03" db="EMBL/GenBank/DDBJ databases">
        <title>Rhodobacteraceae bacterium SM1902, a new member of the family Rhodobacteraceae isolated from Yantai.</title>
        <authorList>
            <person name="Sun Y."/>
        </authorList>
    </citation>
    <scope>NUCLEOTIDE SEQUENCE [LARGE SCALE GENOMIC DNA]</scope>
    <source>
        <strain evidence="5 6">SM1902</strain>
    </source>
</reference>
<dbReference type="Gene3D" id="3.40.50.300">
    <property type="entry name" value="P-loop containing nucleotide triphosphate hydrolases"/>
    <property type="match status" value="1"/>
</dbReference>
<keyword evidence="1" id="KW-0813">Transport</keyword>
<evidence type="ECO:0000256" key="2">
    <source>
        <dbReference type="ARBA" id="ARBA00022741"/>
    </source>
</evidence>
<name>A0A4R6AZV3_9RHOB</name>
<dbReference type="InterPro" id="IPR003439">
    <property type="entry name" value="ABC_transporter-like_ATP-bd"/>
</dbReference>
<dbReference type="GO" id="GO:0016887">
    <property type="term" value="F:ATP hydrolysis activity"/>
    <property type="evidence" value="ECO:0007669"/>
    <property type="project" value="InterPro"/>
</dbReference>
<dbReference type="InterPro" id="IPR017871">
    <property type="entry name" value="ABC_transporter-like_CS"/>
</dbReference>
<keyword evidence="2" id="KW-0547">Nucleotide-binding</keyword>
<gene>
    <name evidence="5" type="ORF">E2L05_05435</name>
</gene>
<dbReference type="PANTHER" id="PTHR42781">
    <property type="entry name" value="SPERMIDINE/PUTRESCINE IMPORT ATP-BINDING PROTEIN POTA"/>
    <property type="match status" value="1"/>
</dbReference>
<keyword evidence="3 5" id="KW-0067">ATP-binding</keyword>
<dbReference type="SMART" id="SM00382">
    <property type="entry name" value="AAA"/>
    <property type="match status" value="1"/>
</dbReference>
<dbReference type="Pfam" id="PF00005">
    <property type="entry name" value="ABC_tran"/>
    <property type="match status" value="1"/>
</dbReference>
<dbReference type="AlphaFoldDB" id="A0A4R6AZV3"/>
<sequence length="257" mass="27180">MHEAAMNIQSGAEAVARRTGLTARGLCYDAGGKRLIDGMDISIAAGRRTVVMGANGAGKSVLLRLLHGILSPASGEVLCEGRPLDCALRARQAMVFQRPVLLRRSVRGNLAFALAAKGVPRRDRGHAVADALEQARLTHLADRPARVLSGGEQQRLAVARALIGGPDLLLLDEPTASLDPGSTHAIEELIQNAYQRGVTIVMVTHDAGQARRIADDVVFLNSGRVVEAGPADQVLNAPQSNAARAWLGGRLYLDSTP</sequence>
<dbReference type="EMBL" id="SMZO01000009">
    <property type="protein sequence ID" value="TDL90371.1"/>
    <property type="molecule type" value="Genomic_DNA"/>
</dbReference>
<dbReference type="PANTHER" id="PTHR42781:SF4">
    <property type="entry name" value="SPERMIDINE_PUTRESCINE IMPORT ATP-BINDING PROTEIN POTA"/>
    <property type="match status" value="1"/>
</dbReference>
<evidence type="ECO:0000313" key="5">
    <source>
        <dbReference type="EMBL" id="TDL90371.1"/>
    </source>
</evidence>
<proteinExistence type="predicted"/>
<evidence type="ECO:0000256" key="1">
    <source>
        <dbReference type="ARBA" id="ARBA00022448"/>
    </source>
</evidence>
<dbReference type="SUPFAM" id="SSF52540">
    <property type="entry name" value="P-loop containing nucleoside triphosphate hydrolases"/>
    <property type="match status" value="1"/>
</dbReference>
<dbReference type="GO" id="GO:0005524">
    <property type="term" value="F:ATP binding"/>
    <property type="evidence" value="ECO:0007669"/>
    <property type="project" value="UniProtKB-KW"/>
</dbReference>
<dbReference type="InterPro" id="IPR050093">
    <property type="entry name" value="ABC_SmlMolc_Importer"/>
</dbReference>
<evidence type="ECO:0000313" key="6">
    <source>
        <dbReference type="Proteomes" id="UP000294562"/>
    </source>
</evidence>
<organism evidence="5 6">
    <name type="scientific">Meridianimarinicoccus aquatilis</name>
    <dbReference type="NCBI Taxonomy" id="2552766"/>
    <lineage>
        <taxon>Bacteria</taxon>
        <taxon>Pseudomonadati</taxon>
        <taxon>Pseudomonadota</taxon>
        <taxon>Alphaproteobacteria</taxon>
        <taxon>Rhodobacterales</taxon>
        <taxon>Paracoccaceae</taxon>
        <taxon>Meridianimarinicoccus</taxon>
    </lineage>
</organism>
<evidence type="ECO:0000259" key="4">
    <source>
        <dbReference type="PROSITE" id="PS50893"/>
    </source>
</evidence>
<dbReference type="InterPro" id="IPR027417">
    <property type="entry name" value="P-loop_NTPase"/>
</dbReference>
<dbReference type="PROSITE" id="PS00211">
    <property type="entry name" value="ABC_TRANSPORTER_1"/>
    <property type="match status" value="1"/>
</dbReference>